<organism evidence="2 3">
    <name type="scientific">Kribbella italica</name>
    <dbReference type="NCBI Taxonomy" id="1540520"/>
    <lineage>
        <taxon>Bacteria</taxon>
        <taxon>Bacillati</taxon>
        <taxon>Actinomycetota</taxon>
        <taxon>Actinomycetes</taxon>
        <taxon>Propionibacteriales</taxon>
        <taxon>Kribbellaceae</taxon>
        <taxon>Kribbella</taxon>
    </lineage>
</organism>
<evidence type="ECO:0000313" key="2">
    <source>
        <dbReference type="EMBL" id="MBB5833634.1"/>
    </source>
</evidence>
<dbReference type="SUPFAM" id="SSF53807">
    <property type="entry name" value="Helical backbone' metal receptor"/>
    <property type="match status" value="1"/>
</dbReference>
<keyword evidence="3" id="KW-1185">Reference proteome</keyword>
<dbReference type="Gene3D" id="3.40.50.1980">
    <property type="entry name" value="Nitrogenase molybdenum iron protein domain"/>
    <property type="match status" value="1"/>
</dbReference>
<dbReference type="InterPro" id="IPR002491">
    <property type="entry name" value="ABC_transptr_periplasmic_BD"/>
</dbReference>
<name>A0A7W9J1K9_9ACTN</name>
<accession>A0A7W9J1K9</accession>
<proteinExistence type="predicted"/>
<gene>
    <name evidence="2" type="ORF">HDA39_000368</name>
</gene>
<feature type="domain" description="Fe/B12 periplasmic-binding" evidence="1">
    <location>
        <begin position="1"/>
        <end position="42"/>
    </location>
</feature>
<protein>
    <submittedName>
        <fullName evidence="2">ABC-type Fe3+-hydroxamate transport system substrate-binding protein</fullName>
    </submittedName>
</protein>
<evidence type="ECO:0000313" key="3">
    <source>
        <dbReference type="Proteomes" id="UP000549971"/>
    </source>
</evidence>
<dbReference type="EMBL" id="JACHMY010000001">
    <property type="protein sequence ID" value="MBB5833634.1"/>
    <property type="molecule type" value="Genomic_DNA"/>
</dbReference>
<sequence length="42" mass="4693">MLDSPLWKSIPAVKAGQVYPVRYTQAATYESAVRRPSRAART</sequence>
<reference evidence="2 3" key="1">
    <citation type="submission" date="2020-08" db="EMBL/GenBank/DDBJ databases">
        <title>Sequencing the genomes of 1000 actinobacteria strains.</title>
        <authorList>
            <person name="Klenk H.-P."/>
        </authorList>
    </citation>
    <scope>NUCLEOTIDE SEQUENCE [LARGE SCALE GENOMIC DNA]</scope>
    <source>
        <strain evidence="2 3">DSM 28967</strain>
    </source>
</reference>
<dbReference type="AlphaFoldDB" id="A0A7W9J1K9"/>
<dbReference type="RefSeq" id="WP_273481448.1">
    <property type="nucleotide sequence ID" value="NZ_JACHMY010000001.1"/>
</dbReference>
<evidence type="ECO:0000259" key="1">
    <source>
        <dbReference type="PROSITE" id="PS50983"/>
    </source>
</evidence>
<dbReference type="Proteomes" id="UP000549971">
    <property type="component" value="Unassembled WGS sequence"/>
</dbReference>
<comment type="caution">
    <text evidence="2">The sequence shown here is derived from an EMBL/GenBank/DDBJ whole genome shotgun (WGS) entry which is preliminary data.</text>
</comment>
<dbReference type="PROSITE" id="PS50983">
    <property type="entry name" value="FE_B12_PBP"/>
    <property type="match status" value="1"/>
</dbReference>